<dbReference type="OrthoDB" id="2853786at2"/>
<accession>A0A0L0QLV5</accession>
<organism evidence="2 3">
    <name type="scientific">Virgibacillus pantothenticus</name>
    <dbReference type="NCBI Taxonomy" id="1473"/>
    <lineage>
        <taxon>Bacteria</taxon>
        <taxon>Bacillati</taxon>
        <taxon>Bacillota</taxon>
        <taxon>Bacilli</taxon>
        <taxon>Bacillales</taxon>
        <taxon>Bacillaceae</taxon>
        <taxon>Virgibacillus</taxon>
    </lineage>
</organism>
<sequence length="163" mass="19039">MKKYLPLIIVGVLIIVFLFVKNENYRNELKQAKNEISQLESLEEVIHLEAGEIAEKFIMGYFNYQGKPVREDVEMYVSEKKLKELNFDGNEEYDDKLAEVKSTVNNLDVYLGKSKEGRQKVLGVFINEIEMDGAVSSVDSFIELDMENKDDVWRIVDFNFFQY</sequence>
<keyword evidence="3" id="KW-1185">Reference proteome</keyword>
<evidence type="ECO:0000256" key="1">
    <source>
        <dbReference type="SAM" id="Coils"/>
    </source>
</evidence>
<comment type="caution">
    <text evidence="2">The sequence shown here is derived from an EMBL/GenBank/DDBJ whole genome shotgun (WGS) entry which is preliminary data.</text>
</comment>
<keyword evidence="1" id="KW-0175">Coiled coil</keyword>
<proteinExistence type="predicted"/>
<feature type="coiled-coil region" evidence="1">
    <location>
        <begin position="15"/>
        <end position="49"/>
    </location>
</feature>
<dbReference type="AlphaFoldDB" id="A0A0L0QLV5"/>
<reference evidence="3" key="1">
    <citation type="submission" date="2015-07" db="EMBL/GenBank/DDBJ databases">
        <title>Fjat-10053 dsm26.</title>
        <authorList>
            <person name="Liu B."/>
            <person name="Wang J."/>
            <person name="Zhu Y."/>
            <person name="Liu G."/>
            <person name="Chen Q."/>
            <person name="Chen Z."/>
            <person name="Lan J."/>
            <person name="Che J."/>
            <person name="Ge C."/>
            <person name="Shi H."/>
            <person name="Pan Z."/>
            <person name="Liu X."/>
        </authorList>
    </citation>
    <scope>NUCLEOTIDE SEQUENCE [LARGE SCALE GENOMIC DNA]</scope>
    <source>
        <strain evidence="3">DSM 26</strain>
    </source>
</reference>
<protein>
    <submittedName>
        <fullName evidence="2">Uncharacterized protein</fullName>
    </submittedName>
</protein>
<evidence type="ECO:0000313" key="3">
    <source>
        <dbReference type="Proteomes" id="UP000036780"/>
    </source>
</evidence>
<dbReference type="RefSeq" id="WP_050351780.1">
    <property type="nucleotide sequence ID" value="NZ_BOSN01000006.1"/>
</dbReference>
<gene>
    <name evidence="2" type="ORF">AFK71_12095</name>
</gene>
<name>A0A0L0QLV5_VIRPA</name>
<dbReference type="Proteomes" id="UP000036780">
    <property type="component" value="Unassembled WGS sequence"/>
</dbReference>
<dbReference type="PATRIC" id="fig|1473.5.peg.982"/>
<dbReference type="GeneID" id="66872335"/>
<evidence type="ECO:0000313" key="2">
    <source>
        <dbReference type="EMBL" id="KNE19258.1"/>
    </source>
</evidence>
<dbReference type="EMBL" id="LGTO01000007">
    <property type="protein sequence ID" value="KNE19258.1"/>
    <property type="molecule type" value="Genomic_DNA"/>
</dbReference>